<keyword evidence="2" id="KW-0175">Coiled coil</keyword>
<dbReference type="GO" id="GO:1990281">
    <property type="term" value="C:efflux pump complex"/>
    <property type="evidence" value="ECO:0007669"/>
    <property type="project" value="TreeGrafter"/>
</dbReference>
<proteinExistence type="inferred from homology"/>
<accession>A0A1M7IFD8</accession>
<dbReference type="RefSeq" id="WP_149780112.1">
    <property type="nucleotide sequence ID" value="NZ_FRCB01000007.1"/>
</dbReference>
<reference evidence="5 6" key="1">
    <citation type="submission" date="2016-11" db="EMBL/GenBank/DDBJ databases">
        <authorList>
            <person name="Varghese N."/>
            <person name="Submissions S."/>
        </authorList>
    </citation>
    <scope>NUCLEOTIDE SEQUENCE [LARGE SCALE GENOMIC DNA]</scope>
    <source>
        <strain evidence="5 6">DSM 28249</strain>
    </source>
</reference>
<name>A0A1M7IFD8_9RHOB</name>
<organism evidence="5 6">
    <name type="scientific">Roseovarius litoreus</name>
    <dbReference type="NCBI Taxonomy" id="1155722"/>
    <lineage>
        <taxon>Bacteria</taxon>
        <taxon>Pseudomonadati</taxon>
        <taxon>Pseudomonadota</taxon>
        <taxon>Alphaproteobacteria</taxon>
        <taxon>Rhodobacterales</taxon>
        <taxon>Roseobacteraceae</taxon>
        <taxon>Roseovarius</taxon>
    </lineage>
</organism>
<evidence type="ECO:0000313" key="6">
    <source>
        <dbReference type="Proteomes" id="UP000322545"/>
    </source>
</evidence>
<evidence type="ECO:0000313" key="5">
    <source>
        <dbReference type="EMBL" id="SHM39484.1"/>
    </source>
</evidence>
<dbReference type="Gene3D" id="1.10.287.470">
    <property type="entry name" value="Helix hairpin bin"/>
    <property type="match status" value="1"/>
</dbReference>
<feature type="coiled-coil region" evidence="2">
    <location>
        <begin position="186"/>
        <end position="227"/>
    </location>
</feature>
<dbReference type="PANTHER" id="PTHR30469">
    <property type="entry name" value="MULTIDRUG RESISTANCE PROTEIN MDTA"/>
    <property type="match status" value="1"/>
</dbReference>
<evidence type="ECO:0000259" key="4">
    <source>
        <dbReference type="Pfam" id="PF25954"/>
    </source>
</evidence>
<dbReference type="Pfam" id="PF25954">
    <property type="entry name" value="Beta-barrel_RND_2"/>
    <property type="match status" value="1"/>
</dbReference>
<dbReference type="Gene3D" id="2.40.30.170">
    <property type="match status" value="1"/>
</dbReference>
<dbReference type="Proteomes" id="UP000322545">
    <property type="component" value="Unassembled WGS sequence"/>
</dbReference>
<feature type="domain" description="CusB-like beta-barrel" evidence="4">
    <location>
        <begin position="266"/>
        <end position="333"/>
    </location>
</feature>
<dbReference type="InterPro" id="IPR006143">
    <property type="entry name" value="RND_pump_MFP"/>
</dbReference>
<dbReference type="NCBIfam" id="TIGR01730">
    <property type="entry name" value="RND_mfp"/>
    <property type="match status" value="1"/>
</dbReference>
<keyword evidence="6" id="KW-1185">Reference proteome</keyword>
<protein>
    <submittedName>
        <fullName evidence="5">Membrane fusion protein, multidrug efflux system</fullName>
    </submittedName>
</protein>
<dbReference type="Gene3D" id="2.40.420.20">
    <property type="match status" value="1"/>
</dbReference>
<feature type="region of interest" description="Disordered" evidence="3">
    <location>
        <begin position="35"/>
        <end position="54"/>
    </location>
</feature>
<dbReference type="InterPro" id="IPR058792">
    <property type="entry name" value="Beta-barrel_RND_2"/>
</dbReference>
<dbReference type="AlphaFoldDB" id="A0A1M7IFD8"/>
<evidence type="ECO:0000256" key="3">
    <source>
        <dbReference type="SAM" id="MobiDB-lite"/>
    </source>
</evidence>
<evidence type="ECO:0000256" key="1">
    <source>
        <dbReference type="ARBA" id="ARBA00009477"/>
    </source>
</evidence>
<dbReference type="SUPFAM" id="SSF111369">
    <property type="entry name" value="HlyD-like secretion proteins"/>
    <property type="match status" value="1"/>
</dbReference>
<evidence type="ECO:0000256" key="2">
    <source>
        <dbReference type="SAM" id="Coils"/>
    </source>
</evidence>
<dbReference type="PANTHER" id="PTHR30469:SF29">
    <property type="entry name" value="BLR2860 PROTEIN"/>
    <property type="match status" value="1"/>
</dbReference>
<gene>
    <name evidence="5" type="ORF">SAMN05443432_10747</name>
</gene>
<dbReference type="GO" id="GO:0015562">
    <property type="term" value="F:efflux transmembrane transporter activity"/>
    <property type="evidence" value="ECO:0007669"/>
    <property type="project" value="TreeGrafter"/>
</dbReference>
<sequence>MRLFPIIAAIVVTALVYAFVFERDRLVAVLTGGVETQTSQTAEPPAQEMADDTDGAADPVRVVAVKSTARMIDSAVILRGQTEAFRQVDLRAETTGQVVSEPLRKGAFVETGQTLCELDPGTREAALAETRAKLAAARARVPETQARVAEARSRLDEARINDNAARQLQIEGFASQSRAASTNAALRSAEAAVESATSGLETARAEIESAQAAVAAAQKEIERLTISAPFAGLLESDTAELGSLLQPGALCATVIQLDPIMLVGFVPETDVERVQPGALAVAKMASGGQVQGEVTFLSRRADETTRTFRVEIRVDNPDLTLRDGQTAEIVISADGKTAHLLPQSALTLNDEGTLGVRLVTAENTAEFAPVSLLRDTTTGVWLAGLPETANVIVIGQEYVTDGVPVAPSYQELGQ</sequence>
<dbReference type="EMBL" id="FRCB01000007">
    <property type="protein sequence ID" value="SHM39484.1"/>
    <property type="molecule type" value="Genomic_DNA"/>
</dbReference>
<dbReference type="Gene3D" id="2.40.50.100">
    <property type="match status" value="1"/>
</dbReference>
<comment type="similarity">
    <text evidence="1">Belongs to the membrane fusion protein (MFP) (TC 8.A.1) family.</text>
</comment>